<sequence>MGRLGRMHMSTYQVSVSTHVHRLLRAWTRLATLLRGRPLASLAHGALPVFCHAVDRPVFLCLPLGRHAQYDMPVCYQDWLFPWSSTGRFVEPRAGICTESIYLDLLAHLHLDLVLY</sequence>
<evidence type="ECO:0000313" key="1">
    <source>
        <dbReference type="EMBL" id="KAF2853531.1"/>
    </source>
</evidence>
<proteinExistence type="predicted"/>
<name>A0A6A7BDE3_9PLEO</name>
<dbReference type="AlphaFoldDB" id="A0A6A7BDE3"/>
<dbReference type="Proteomes" id="UP000799423">
    <property type="component" value="Unassembled WGS sequence"/>
</dbReference>
<protein>
    <submittedName>
        <fullName evidence="1">Uncharacterized protein</fullName>
    </submittedName>
</protein>
<accession>A0A6A7BDE3</accession>
<reference evidence="1" key="1">
    <citation type="submission" date="2020-01" db="EMBL/GenBank/DDBJ databases">
        <authorList>
            <consortium name="DOE Joint Genome Institute"/>
            <person name="Haridas S."/>
            <person name="Albert R."/>
            <person name="Binder M."/>
            <person name="Bloem J."/>
            <person name="Labutti K."/>
            <person name="Salamov A."/>
            <person name="Andreopoulos B."/>
            <person name="Baker S.E."/>
            <person name="Barry K."/>
            <person name="Bills G."/>
            <person name="Bluhm B.H."/>
            <person name="Cannon C."/>
            <person name="Castanera R."/>
            <person name="Culley D.E."/>
            <person name="Daum C."/>
            <person name="Ezra D."/>
            <person name="Gonzalez J.B."/>
            <person name="Henrissat B."/>
            <person name="Kuo A."/>
            <person name="Liang C."/>
            <person name="Lipzen A."/>
            <person name="Lutzoni F."/>
            <person name="Magnuson J."/>
            <person name="Mondo S."/>
            <person name="Nolan M."/>
            <person name="Ohm R."/>
            <person name="Pangilinan J."/>
            <person name="Park H.-J."/>
            <person name="Ramirez L."/>
            <person name="Alfaro M."/>
            <person name="Sun H."/>
            <person name="Tritt A."/>
            <person name="Yoshinaga Y."/>
            <person name="Zwiers L.-H."/>
            <person name="Turgeon B.G."/>
            <person name="Goodwin S.B."/>
            <person name="Spatafora J.W."/>
            <person name="Crous P.W."/>
            <person name="Grigoriev I.V."/>
        </authorList>
    </citation>
    <scope>NUCLEOTIDE SEQUENCE</scope>
    <source>
        <strain evidence="1">IPT5</strain>
    </source>
</reference>
<dbReference type="EMBL" id="MU006295">
    <property type="protein sequence ID" value="KAF2853531.1"/>
    <property type="molecule type" value="Genomic_DNA"/>
</dbReference>
<organism evidence="1 2">
    <name type="scientific">Plenodomus tracheiphilus IPT5</name>
    <dbReference type="NCBI Taxonomy" id="1408161"/>
    <lineage>
        <taxon>Eukaryota</taxon>
        <taxon>Fungi</taxon>
        <taxon>Dikarya</taxon>
        <taxon>Ascomycota</taxon>
        <taxon>Pezizomycotina</taxon>
        <taxon>Dothideomycetes</taxon>
        <taxon>Pleosporomycetidae</taxon>
        <taxon>Pleosporales</taxon>
        <taxon>Pleosporineae</taxon>
        <taxon>Leptosphaeriaceae</taxon>
        <taxon>Plenodomus</taxon>
    </lineage>
</organism>
<gene>
    <name evidence="1" type="ORF">T440DRAFT_465919</name>
</gene>
<evidence type="ECO:0000313" key="2">
    <source>
        <dbReference type="Proteomes" id="UP000799423"/>
    </source>
</evidence>
<keyword evidence="2" id="KW-1185">Reference proteome</keyword>